<feature type="region of interest" description="Disordered" evidence="1">
    <location>
        <begin position="328"/>
        <end position="365"/>
    </location>
</feature>
<comment type="caution">
    <text evidence="3">The sequence shown here is derived from an EMBL/GenBank/DDBJ whole genome shotgun (WGS) entry which is preliminary data.</text>
</comment>
<reference evidence="3" key="1">
    <citation type="submission" date="2023-06" db="EMBL/GenBank/DDBJ databases">
        <authorList>
            <person name="Noh H."/>
        </authorList>
    </citation>
    <scope>NUCLEOTIDE SEQUENCE</scope>
    <source>
        <strain evidence="3">DUCC20226</strain>
    </source>
</reference>
<evidence type="ECO:0000313" key="3">
    <source>
        <dbReference type="EMBL" id="KAK2613820.1"/>
    </source>
</evidence>
<feature type="transmembrane region" description="Helical" evidence="2">
    <location>
        <begin position="38"/>
        <end position="57"/>
    </location>
</feature>
<feature type="compositionally biased region" description="Basic and acidic residues" evidence="1">
    <location>
        <begin position="341"/>
        <end position="365"/>
    </location>
</feature>
<dbReference type="InterPro" id="IPR021460">
    <property type="entry name" value="DUF3112"/>
</dbReference>
<proteinExistence type="predicted"/>
<evidence type="ECO:0000313" key="4">
    <source>
        <dbReference type="Proteomes" id="UP001265746"/>
    </source>
</evidence>
<evidence type="ECO:0000256" key="1">
    <source>
        <dbReference type="SAM" id="MobiDB-lite"/>
    </source>
</evidence>
<dbReference type="AlphaFoldDB" id="A0AAD9SRD5"/>
<sequence length="365" mass="40390">MSAAGGQGPQQMAPQSGPPYAPTTALLGGHPTVPLDDPICACLLLLFIAGAATHLTIFRINRKRDHKFVFSALLFGFCMARITTLVLRIVWASRPRDVDIAIAANIFVQAGVLLLFIVNLIFAQRIVRSYHPRLGWSRGLGLAFKFLYFCVAACLIMVITATVDSFFTLDKNTRRIDRDIQLVAGTFLALLAFLPIPVTLLAVVAPRAHRPEKFGQGRQRTKIWLLLFTSVILTLGAGFRIGVNFTTPRPANNPAWFHSKACFYCFNFVIELAVVYAYAIARFDRRYHVPDGSNGPGHYSGERVGDNRGLGRGGLTMSNLSINRESDVFGDETMINSPAEQSRRQSEWEAKAREELEKEAVSDSV</sequence>
<keyword evidence="2" id="KW-1133">Transmembrane helix</keyword>
<accession>A0AAD9SRD5</accession>
<name>A0AAD9SRD5_PHOAM</name>
<dbReference type="PANTHER" id="PTHR35184">
    <property type="entry name" value="YALI0C10208P"/>
    <property type="match status" value="1"/>
</dbReference>
<feature type="transmembrane region" description="Helical" evidence="2">
    <location>
        <begin position="255"/>
        <end position="279"/>
    </location>
</feature>
<dbReference type="Pfam" id="PF11309">
    <property type="entry name" value="DUF3112"/>
    <property type="match status" value="1"/>
</dbReference>
<keyword evidence="4" id="KW-1185">Reference proteome</keyword>
<organism evidence="3 4">
    <name type="scientific">Phomopsis amygdali</name>
    <name type="common">Fusicoccum amygdali</name>
    <dbReference type="NCBI Taxonomy" id="1214568"/>
    <lineage>
        <taxon>Eukaryota</taxon>
        <taxon>Fungi</taxon>
        <taxon>Dikarya</taxon>
        <taxon>Ascomycota</taxon>
        <taxon>Pezizomycotina</taxon>
        <taxon>Sordariomycetes</taxon>
        <taxon>Sordariomycetidae</taxon>
        <taxon>Diaporthales</taxon>
        <taxon>Diaporthaceae</taxon>
        <taxon>Diaporthe</taxon>
    </lineage>
</organism>
<dbReference type="EMBL" id="JAUJFL010000001">
    <property type="protein sequence ID" value="KAK2613820.1"/>
    <property type="molecule type" value="Genomic_DNA"/>
</dbReference>
<feature type="transmembrane region" description="Helical" evidence="2">
    <location>
        <begin position="69"/>
        <end position="90"/>
    </location>
</feature>
<protein>
    <submittedName>
        <fullName evidence="3">Uncharacterized protein</fullName>
    </submittedName>
</protein>
<feature type="region of interest" description="Disordered" evidence="1">
    <location>
        <begin position="292"/>
        <end position="312"/>
    </location>
</feature>
<feature type="transmembrane region" description="Helical" evidence="2">
    <location>
        <begin position="102"/>
        <end position="122"/>
    </location>
</feature>
<keyword evidence="2" id="KW-0812">Transmembrane</keyword>
<feature type="transmembrane region" description="Helical" evidence="2">
    <location>
        <begin position="182"/>
        <end position="203"/>
    </location>
</feature>
<gene>
    <name evidence="3" type="ORF">N8I77_000702</name>
</gene>
<dbReference type="PANTHER" id="PTHR35184:SF1">
    <property type="entry name" value="INTEGRAL MEMBRANE PROTEIN"/>
    <property type="match status" value="1"/>
</dbReference>
<evidence type="ECO:0000256" key="2">
    <source>
        <dbReference type="SAM" id="Phobius"/>
    </source>
</evidence>
<feature type="transmembrane region" description="Helical" evidence="2">
    <location>
        <begin position="142"/>
        <end position="162"/>
    </location>
</feature>
<dbReference type="Proteomes" id="UP001265746">
    <property type="component" value="Unassembled WGS sequence"/>
</dbReference>
<feature type="transmembrane region" description="Helical" evidence="2">
    <location>
        <begin position="223"/>
        <end position="243"/>
    </location>
</feature>
<keyword evidence="2" id="KW-0472">Membrane</keyword>